<gene>
    <name evidence="3" type="ORF">GCM10007276_07610</name>
</gene>
<keyword evidence="4" id="KW-1185">Reference proteome</keyword>
<sequence length="361" mass="39842">MTWHGDNNAGTLAGAWVRKITSCAVAIAAALSLSTVTAGAQENWDEVLAGAKKEGKVVLYSNLQPNGVEALLQKFREDHPDIATEQIRLGAPPMLERFVAEYNSGRHIVDVMITYPDERLLKGIDEEDWAMTWTPPELKNFAPEHSRKNQLFTLQQAREAIIWNKNLVTDDEAPKEWTDLFDPKWKGKIGFNPPWRALAIQQIIAYWEDELKLGDTAAKLKAQDVRFFEGSGGIIQAVVRGDVAVAELTDIPLHPLLEDGAPVGFIYPKSGTTVTNGVGFVAAKAPHPNAAKVFLNWLMTEKGQEQLLTFGGLSVTRTGAKSLEHLPATTELPKVVDGLSLIDSERQAKIVNHYRTTFGVR</sequence>
<dbReference type="GO" id="GO:0030288">
    <property type="term" value="C:outer membrane-bounded periplasmic space"/>
    <property type="evidence" value="ECO:0007669"/>
    <property type="project" value="TreeGrafter"/>
</dbReference>
<dbReference type="SUPFAM" id="SSF53850">
    <property type="entry name" value="Periplasmic binding protein-like II"/>
    <property type="match status" value="1"/>
</dbReference>
<dbReference type="Pfam" id="PF13416">
    <property type="entry name" value="SBP_bac_8"/>
    <property type="match status" value="1"/>
</dbReference>
<dbReference type="RefSeq" id="WP_188408356.1">
    <property type="nucleotide sequence ID" value="NZ_BMCP01000001.1"/>
</dbReference>
<keyword evidence="1 2" id="KW-0732">Signal</keyword>
<evidence type="ECO:0000256" key="1">
    <source>
        <dbReference type="ARBA" id="ARBA00022729"/>
    </source>
</evidence>
<dbReference type="AlphaFoldDB" id="A0A8J2VMI9"/>
<feature type="signal peptide" evidence="2">
    <location>
        <begin position="1"/>
        <end position="40"/>
    </location>
</feature>
<dbReference type="Gene3D" id="3.40.190.10">
    <property type="entry name" value="Periplasmic binding protein-like II"/>
    <property type="match status" value="2"/>
</dbReference>
<evidence type="ECO:0000256" key="2">
    <source>
        <dbReference type="SAM" id="SignalP"/>
    </source>
</evidence>
<accession>A0A8J2VMI9</accession>
<evidence type="ECO:0000313" key="4">
    <source>
        <dbReference type="Proteomes" id="UP000602745"/>
    </source>
</evidence>
<dbReference type="PANTHER" id="PTHR30006">
    <property type="entry name" value="THIAMINE-BINDING PERIPLASMIC PROTEIN-RELATED"/>
    <property type="match status" value="1"/>
</dbReference>
<dbReference type="Proteomes" id="UP000602745">
    <property type="component" value="Unassembled WGS sequence"/>
</dbReference>
<reference evidence="3" key="2">
    <citation type="submission" date="2020-09" db="EMBL/GenBank/DDBJ databases">
        <authorList>
            <person name="Sun Q."/>
            <person name="Sedlacek I."/>
        </authorList>
    </citation>
    <scope>NUCLEOTIDE SEQUENCE</scope>
    <source>
        <strain evidence="3">CCM 7684</strain>
    </source>
</reference>
<feature type="chain" id="PRO_5035176741" evidence="2">
    <location>
        <begin position="41"/>
        <end position="361"/>
    </location>
</feature>
<name>A0A8J2VMI9_9RHOB</name>
<organism evidence="3 4">
    <name type="scientific">Agaricicola taiwanensis</name>
    <dbReference type="NCBI Taxonomy" id="591372"/>
    <lineage>
        <taxon>Bacteria</taxon>
        <taxon>Pseudomonadati</taxon>
        <taxon>Pseudomonadota</taxon>
        <taxon>Alphaproteobacteria</taxon>
        <taxon>Rhodobacterales</taxon>
        <taxon>Paracoccaceae</taxon>
        <taxon>Agaricicola</taxon>
    </lineage>
</organism>
<evidence type="ECO:0000313" key="3">
    <source>
        <dbReference type="EMBL" id="GGE32818.1"/>
    </source>
</evidence>
<dbReference type="PANTHER" id="PTHR30006:SF25">
    <property type="entry name" value="PHOSPHOGLYCERATE TRANSPORT REGULATORY PROTEIN PGTC"/>
    <property type="match status" value="1"/>
</dbReference>
<protein>
    <submittedName>
        <fullName evidence="3">Iron ABC transporter substrate-binding protein</fullName>
    </submittedName>
</protein>
<reference evidence="3" key="1">
    <citation type="journal article" date="2014" name="Int. J. Syst. Evol. Microbiol.">
        <title>Complete genome sequence of Corynebacterium casei LMG S-19264T (=DSM 44701T), isolated from a smear-ripened cheese.</title>
        <authorList>
            <consortium name="US DOE Joint Genome Institute (JGI-PGF)"/>
            <person name="Walter F."/>
            <person name="Albersmeier A."/>
            <person name="Kalinowski J."/>
            <person name="Ruckert C."/>
        </authorList>
    </citation>
    <scope>NUCLEOTIDE SEQUENCE</scope>
    <source>
        <strain evidence="3">CCM 7684</strain>
    </source>
</reference>
<dbReference type="EMBL" id="BMCP01000001">
    <property type="protein sequence ID" value="GGE32818.1"/>
    <property type="molecule type" value="Genomic_DNA"/>
</dbReference>
<comment type="caution">
    <text evidence="3">The sequence shown here is derived from an EMBL/GenBank/DDBJ whole genome shotgun (WGS) entry which is preliminary data.</text>
</comment>
<dbReference type="InterPro" id="IPR006059">
    <property type="entry name" value="SBP"/>
</dbReference>
<proteinExistence type="predicted"/>